<dbReference type="AlphaFoldDB" id="A0A9J5YIE7"/>
<dbReference type="OrthoDB" id="1306244at2759"/>
<accession>A0A9J5YIE7</accession>
<dbReference type="EMBL" id="JACXVP010000006">
    <property type="protein sequence ID" value="KAG5599813.1"/>
    <property type="molecule type" value="Genomic_DNA"/>
</dbReference>
<proteinExistence type="predicted"/>
<name>A0A9J5YIE7_SOLCO</name>
<keyword evidence="2" id="KW-1185">Reference proteome</keyword>
<dbReference type="Proteomes" id="UP000824120">
    <property type="component" value="Chromosome 6"/>
</dbReference>
<reference evidence="1 2" key="1">
    <citation type="submission" date="2020-09" db="EMBL/GenBank/DDBJ databases">
        <title>De no assembly of potato wild relative species, Solanum commersonii.</title>
        <authorList>
            <person name="Cho K."/>
        </authorList>
    </citation>
    <scope>NUCLEOTIDE SEQUENCE [LARGE SCALE GENOMIC DNA]</scope>
    <source>
        <strain evidence="1">LZ3.2</strain>
        <tissue evidence="1">Leaf</tissue>
    </source>
</reference>
<organism evidence="1 2">
    <name type="scientific">Solanum commersonii</name>
    <name type="common">Commerson's wild potato</name>
    <name type="synonym">Commerson's nightshade</name>
    <dbReference type="NCBI Taxonomy" id="4109"/>
    <lineage>
        <taxon>Eukaryota</taxon>
        <taxon>Viridiplantae</taxon>
        <taxon>Streptophyta</taxon>
        <taxon>Embryophyta</taxon>
        <taxon>Tracheophyta</taxon>
        <taxon>Spermatophyta</taxon>
        <taxon>Magnoliopsida</taxon>
        <taxon>eudicotyledons</taxon>
        <taxon>Gunneridae</taxon>
        <taxon>Pentapetalae</taxon>
        <taxon>asterids</taxon>
        <taxon>lamiids</taxon>
        <taxon>Solanales</taxon>
        <taxon>Solanaceae</taxon>
        <taxon>Solanoideae</taxon>
        <taxon>Solaneae</taxon>
        <taxon>Solanum</taxon>
    </lineage>
</organism>
<evidence type="ECO:0000313" key="2">
    <source>
        <dbReference type="Proteomes" id="UP000824120"/>
    </source>
</evidence>
<sequence length="89" mass="10303">MCSTLLPCKHTTDVTRERVVLVYRLMKGLLVNVGAILKQNMLKFRTNKRWHFYYGSIMHDPSQGPVLTIVDRQACDDSWIGRMFGMAEL</sequence>
<gene>
    <name evidence="1" type="ORF">H5410_031183</name>
</gene>
<protein>
    <submittedName>
        <fullName evidence="1">Uncharacterized protein</fullName>
    </submittedName>
</protein>
<evidence type="ECO:0000313" key="1">
    <source>
        <dbReference type="EMBL" id="KAG5599813.1"/>
    </source>
</evidence>
<comment type="caution">
    <text evidence="1">The sequence shown here is derived from an EMBL/GenBank/DDBJ whole genome shotgun (WGS) entry which is preliminary data.</text>
</comment>